<dbReference type="Proteomes" id="UP000245250">
    <property type="component" value="Chromosome"/>
</dbReference>
<name>A0A2S1YH25_9FLAO</name>
<reference evidence="1 2" key="1">
    <citation type="submission" date="2018-05" db="EMBL/GenBank/DDBJ databases">
        <title>Genome sequencing of Flavobacterium sp. HYN0056.</title>
        <authorList>
            <person name="Yi H."/>
            <person name="Baek C."/>
        </authorList>
    </citation>
    <scope>NUCLEOTIDE SEQUENCE [LARGE SCALE GENOMIC DNA]</scope>
    <source>
        <strain evidence="1 2">HYN0056</strain>
    </source>
</reference>
<keyword evidence="2" id="KW-1185">Reference proteome</keyword>
<protein>
    <submittedName>
        <fullName evidence="1">Uncharacterized protein</fullName>
    </submittedName>
</protein>
<evidence type="ECO:0000313" key="1">
    <source>
        <dbReference type="EMBL" id="AWK03367.1"/>
    </source>
</evidence>
<dbReference type="KEGG" id="fcr:HYN56_03660"/>
<proteinExistence type="predicted"/>
<accession>A0A2S1YH25</accession>
<evidence type="ECO:0000313" key="2">
    <source>
        <dbReference type="Proteomes" id="UP000245250"/>
    </source>
</evidence>
<dbReference type="EMBL" id="CP029255">
    <property type="protein sequence ID" value="AWK03367.1"/>
    <property type="molecule type" value="Genomic_DNA"/>
</dbReference>
<dbReference type="AlphaFoldDB" id="A0A2S1YH25"/>
<sequence length="59" mass="7208">MIYIENDEISISYNYMTHSKIIEDFDEYTDYHSESEFSYIWQFKFISNKLHFIRLAIAG</sequence>
<organism evidence="1 2">
    <name type="scientific">Flavobacterium crocinum</name>
    <dbReference type="NCBI Taxonomy" id="2183896"/>
    <lineage>
        <taxon>Bacteria</taxon>
        <taxon>Pseudomonadati</taxon>
        <taxon>Bacteroidota</taxon>
        <taxon>Flavobacteriia</taxon>
        <taxon>Flavobacteriales</taxon>
        <taxon>Flavobacteriaceae</taxon>
        <taxon>Flavobacterium</taxon>
    </lineage>
</organism>
<gene>
    <name evidence="1" type="ORF">HYN56_03660</name>
</gene>